<gene>
    <name evidence="2" type="ORF">H0I39_04700</name>
</gene>
<evidence type="ECO:0000259" key="1">
    <source>
        <dbReference type="PROSITE" id="PS50994"/>
    </source>
</evidence>
<evidence type="ECO:0000313" key="3">
    <source>
        <dbReference type="Proteomes" id="UP000589716"/>
    </source>
</evidence>
<proteinExistence type="predicted"/>
<keyword evidence="3" id="KW-1185">Reference proteome</keyword>
<sequence>MRFTEALEGWTQGRLTQAEAALLLGQCERSFRRHIERYQADGLDGLLDKRLSQISKRRASAAEVDHVVALYKSGFAGWNVAHFHTKYKAECGGARSYSWLKSVLQGAGVVKASKRRGTHRIKRERAPLAGMLMHQDASTHRWVPAHVWDLVVTLDDATGEHTSMFFCHQEGTASSFHGIGQTIARYGLFASLYTDRGSHYFTTPEAGGKVDKAHLTEVGRALKQLGIEHIAAYSPEARGRSERAFQTHQGRLPQELARAGITDMDNANRYLEEVYRASHNAEFGVSSTLPGTAYVPFISGSLPDILCEQHERTVGNDNCVAFAGLSLQIAADEFRYHYVRTRVRVHRYVDATLAIFHGPRRLASFDAQGKPTRDKEVQRLAA</sequence>
<protein>
    <submittedName>
        <fullName evidence="2">ISNCY family transposase</fullName>
    </submittedName>
</protein>
<reference evidence="2 3" key="1">
    <citation type="submission" date="2020-07" db="EMBL/GenBank/DDBJ databases">
        <authorList>
            <person name="Maaloum M."/>
        </authorList>
    </citation>
    <scope>NUCLEOTIDE SEQUENCE [LARGE SCALE GENOMIC DNA]</scope>
    <source>
        <strain evidence="2 3">GCS-AN-3</strain>
    </source>
</reference>
<accession>A0A853IKN8</accession>
<evidence type="ECO:0000313" key="2">
    <source>
        <dbReference type="EMBL" id="NZA01243.1"/>
    </source>
</evidence>
<dbReference type="SUPFAM" id="SSF53098">
    <property type="entry name" value="Ribonuclease H-like"/>
    <property type="match status" value="1"/>
</dbReference>
<dbReference type="GO" id="GO:0015074">
    <property type="term" value="P:DNA integration"/>
    <property type="evidence" value="ECO:0007669"/>
    <property type="project" value="InterPro"/>
</dbReference>
<dbReference type="InterPro" id="IPR001584">
    <property type="entry name" value="Integrase_cat-core"/>
</dbReference>
<dbReference type="InterPro" id="IPR047797">
    <property type="entry name" value="ISNCY_transpos"/>
</dbReference>
<organism evidence="2 3">
    <name type="scientific">Ottowia beijingensis</name>
    <dbReference type="NCBI Taxonomy" id="1207057"/>
    <lineage>
        <taxon>Bacteria</taxon>
        <taxon>Pseudomonadati</taxon>
        <taxon>Pseudomonadota</taxon>
        <taxon>Betaproteobacteria</taxon>
        <taxon>Burkholderiales</taxon>
        <taxon>Comamonadaceae</taxon>
        <taxon>Ottowia</taxon>
    </lineage>
</organism>
<comment type="caution">
    <text evidence="2">The sequence shown here is derived from an EMBL/GenBank/DDBJ whole genome shotgun (WGS) entry which is preliminary data.</text>
</comment>
<dbReference type="InterPro" id="IPR036397">
    <property type="entry name" value="RNaseH_sf"/>
</dbReference>
<dbReference type="Gene3D" id="3.30.420.10">
    <property type="entry name" value="Ribonuclease H-like superfamily/Ribonuclease H"/>
    <property type="match status" value="1"/>
</dbReference>
<dbReference type="EMBL" id="JACCKX010000001">
    <property type="protein sequence ID" value="NZA01243.1"/>
    <property type="molecule type" value="Genomic_DNA"/>
</dbReference>
<dbReference type="Proteomes" id="UP000589716">
    <property type="component" value="Unassembled WGS sequence"/>
</dbReference>
<dbReference type="AlphaFoldDB" id="A0A853IKN8"/>
<dbReference type="NCBIfam" id="NF033594">
    <property type="entry name" value="transpos_ISNCY_2"/>
    <property type="match status" value="1"/>
</dbReference>
<dbReference type="GO" id="GO:0003676">
    <property type="term" value="F:nucleic acid binding"/>
    <property type="evidence" value="ECO:0007669"/>
    <property type="project" value="InterPro"/>
</dbReference>
<dbReference type="PROSITE" id="PS50994">
    <property type="entry name" value="INTEGRASE"/>
    <property type="match status" value="1"/>
</dbReference>
<dbReference type="InterPro" id="IPR012337">
    <property type="entry name" value="RNaseH-like_sf"/>
</dbReference>
<dbReference type="Pfam" id="PF13551">
    <property type="entry name" value="HTH_29"/>
    <property type="match status" value="1"/>
</dbReference>
<name>A0A853IKN8_9BURK</name>
<feature type="domain" description="Integrase catalytic" evidence="1">
    <location>
        <begin position="123"/>
        <end position="298"/>
    </location>
</feature>